<dbReference type="FunFam" id="3.40.50.300:FF:000370">
    <property type="entry name" value="Structural maintenance of chromosomes 3"/>
    <property type="match status" value="1"/>
</dbReference>
<protein>
    <recommendedName>
        <fullName evidence="9">SMC hinge domain-containing protein</fullName>
    </recommendedName>
</protein>
<feature type="coiled-coil region" evidence="7">
    <location>
        <begin position="749"/>
        <end position="776"/>
    </location>
</feature>
<evidence type="ECO:0000256" key="5">
    <source>
        <dbReference type="ARBA" id="ARBA00023242"/>
    </source>
</evidence>
<dbReference type="Gramene" id="OMERI02G03320.3">
    <property type="protein sequence ID" value="OMERI02G03320.3"/>
    <property type="gene ID" value="OMERI02G03320"/>
</dbReference>
<evidence type="ECO:0000256" key="3">
    <source>
        <dbReference type="ARBA" id="ARBA00022776"/>
    </source>
</evidence>
<dbReference type="InterPro" id="IPR003959">
    <property type="entry name" value="ATPase_AAA_core"/>
</dbReference>
<feature type="coiled-coil region" evidence="7">
    <location>
        <begin position="1577"/>
        <end position="1660"/>
    </location>
</feature>
<dbReference type="GO" id="GO:0051321">
    <property type="term" value="P:meiotic cell cycle"/>
    <property type="evidence" value="ECO:0007669"/>
    <property type="project" value="UniProtKB-KW"/>
</dbReference>
<keyword evidence="4 7" id="KW-0175">Coiled coil</keyword>
<evidence type="ECO:0000313" key="11">
    <source>
        <dbReference type="Proteomes" id="UP000008021"/>
    </source>
</evidence>
<dbReference type="SUPFAM" id="SSF52540">
    <property type="entry name" value="P-loop containing nucleoside triphosphate hydrolases"/>
    <property type="match status" value="2"/>
</dbReference>
<feature type="coiled-coil region" evidence="7">
    <location>
        <begin position="1966"/>
        <end position="2024"/>
    </location>
</feature>
<dbReference type="SUPFAM" id="SSF75553">
    <property type="entry name" value="Smc hinge domain"/>
    <property type="match status" value="2"/>
</dbReference>
<evidence type="ECO:0000256" key="8">
    <source>
        <dbReference type="SAM" id="MobiDB-lite"/>
    </source>
</evidence>
<dbReference type="InterPro" id="IPR036277">
    <property type="entry name" value="SMC_hinge_sf"/>
</dbReference>
<dbReference type="GO" id="GO:0051301">
    <property type="term" value="P:cell division"/>
    <property type="evidence" value="ECO:0007669"/>
    <property type="project" value="UniProtKB-KW"/>
</dbReference>
<feature type="coiled-coil region" evidence="7">
    <location>
        <begin position="184"/>
        <end position="271"/>
    </location>
</feature>
<dbReference type="Gene3D" id="3.30.70.1620">
    <property type="match status" value="2"/>
</dbReference>
<evidence type="ECO:0000259" key="9">
    <source>
        <dbReference type="SMART" id="SM00968"/>
    </source>
</evidence>
<feature type="compositionally biased region" description="Basic and acidic residues" evidence="8">
    <location>
        <begin position="1057"/>
        <end position="1066"/>
    </location>
</feature>
<dbReference type="InterPro" id="IPR027417">
    <property type="entry name" value="P-loop_NTPase"/>
</dbReference>
<evidence type="ECO:0000256" key="2">
    <source>
        <dbReference type="ARBA" id="ARBA00022618"/>
    </source>
</evidence>
<dbReference type="Pfam" id="PF13476">
    <property type="entry name" value="AAA_23"/>
    <property type="match status" value="1"/>
</dbReference>
<reference evidence="10" key="2">
    <citation type="submission" date="2018-05" db="EMBL/GenBank/DDBJ databases">
        <title>OmerRS3 (Oryza meridionalis Reference Sequence Version 3).</title>
        <authorList>
            <person name="Zhang J."/>
            <person name="Kudrna D."/>
            <person name="Lee S."/>
            <person name="Talag J."/>
            <person name="Welchert J."/>
            <person name="Wing R.A."/>
        </authorList>
    </citation>
    <scope>NUCLEOTIDE SEQUENCE [LARGE SCALE GENOMIC DNA]</scope>
    <source>
        <strain evidence="10">cv. OR44</strain>
    </source>
</reference>
<feature type="coiled-coil region" evidence="7">
    <location>
        <begin position="870"/>
        <end position="900"/>
    </location>
</feature>
<dbReference type="Pfam" id="PF13304">
    <property type="entry name" value="AAA_21"/>
    <property type="match status" value="1"/>
</dbReference>
<evidence type="ECO:0000256" key="4">
    <source>
        <dbReference type="ARBA" id="ARBA00023054"/>
    </source>
</evidence>
<dbReference type="Proteomes" id="UP000008021">
    <property type="component" value="Chromosome 2"/>
</dbReference>
<keyword evidence="11" id="KW-1185">Reference proteome</keyword>
<feature type="region of interest" description="Disordered" evidence="8">
    <location>
        <begin position="323"/>
        <end position="349"/>
    </location>
</feature>
<feature type="region of interest" description="Disordered" evidence="8">
    <location>
        <begin position="1044"/>
        <end position="1066"/>
    </location>
</feature>
<dbReference type="InterPro" id="IPR003395">
    <property type="entry name" value="RecF/RecN/SMC_N"/>
</dbReference>
<accession>A0A0E0CF25</accession>
<dbReference type="InterPro" id="IPR041741">
    <property type="entry name" value="SMC3_ABC_euk"/>
</dbReference>
<dbReference type="InterPro" id="IPR038729">
    <property type="entry name" value="Rad50/SbcC_AAA"/>
</dbReference>
<dbReference type="Gene3D" id="1.20.1060.20">
    <property type="match status" value="2"/>
</dbReference>
<dbReference type="Pfam" id="PF06470">
    <property type="entry name" value="SMC_hinge"/>
    <property type="match status" value="2"/>
</dbReference>
<feature type="compositionally biased region" description="Acidic residues" evidence="8">
    <location>
        <begin position="1047"/>
        <end position="1056"/>
    </location>
</feature>
<organism evidence="10">
    <name type="scientific">Oryza meridionalis</name>
    <dbReference type="NCBI Taxonomy" id="40149"/>
    <lineage>
        <taxon>Eukaryota</taxon>
        <taxon>Viridiplantae</taxon>
        <taxon>Streptophyta</taxon>
        <taxon>Embryophyta</taxon>
        <taxon>Tracheophyta</taxon>
        <taxon>Spermatophyta</taxon>
        <taxon>Magnoliopsida</taxon>
        <taxon>Liliopsida</taxon>
        <taxon>Poales</taxon>
        <taxon>Poaceae</taxon>
        <taxon>BOP clade</taxon>
        <taxon>Oryzoideae</taxon>
        <taxon>Oryzeae</taxon>
        <taxon>Oryzinae</taxon>
        <taxon>Oryza</taxon>
    </lineage>
</organism>
<keyword evidence="3" id="KW-0498">Mitosis</keyword>
<proteinExistence type="inferred from homology"/>
<dbReference type="SMART" id="SM00968">
    <property type="entry name" value="SMC_hinge"/>
    <property type="match status" value="2"/>
</dbReference>
<sequence>MYIKKVVVEGFKSYREEISTEPFSPKVNVVVGANGSGKSNFFHAIRFVLSDMFQNLRSEDRGALLHEGADISVLSAFVEIVFDNSDNRIPVEKKVVRLRRTVASKKDEYYLDGKHVSKTEVMNLLENAGFSHSNPYYVFQQGKIAALTLMKDSERLELLKEIGGTRGTSCKWTLIHDLLAANKRKQIDQVVHYLEERLRELDEEKEEMKKYQQLDKQRRSLEYTILDHELNDTRNELALMDDNRRKISERMSHADNEVVGAREKIRSFEKEIKFSTKGINDNKAQKEDVEKKCTEVLKVVAQIELDLRDIKDRILNEKLAKNEAARDSQSVRMESERSKSELAETSKGRATQFANKAARDKWLQKEIDDLERGGLLQEEIQKLKDKINNLNSYFEFYESESNKLESTLAKKHSDYNDLRKQRDKLQEERKSFWMEEANVTAEKDRLEKDLVNAKEKLGNATPGEIIRVLNCVSRITMEHGITGVVGPILELIDCDEKLFTAVEVTARNSLFHVVVENDDISTKIIQVLTREKGGRVTFIPLNRVKVPDVSYPRSDDFVPLLERLECSKANHRRAFEQVFGRTVICKDLETATKVARDNGLNCITLDGDQVARKGHMTGGFHDYRCSKLKFVKTIKNNMKAIEDKEEHLKNVERNLSDILSPCLHDADKKMTDLVTKQQQMDAESDYAKSELEHFKVGIASTMKQIGSLEKALGKKEKSLDNIQNQIVQIQSGIAMKYNEMGTEIIDQLTSEERDLLLQLNTELTELKEKFIETRKEELEANLSTNLMRRQKEFEAVTSSADSKTLSLEAESKEQELNSSKSSLDDLTAMLKGIDALIDFLFPSALCLMLPKGSSVKLTQTIFLVANVDAINNFTIKMEELKRQRDNLKTLEANLDQTVRDGAKDLEQLMSSRSMHLAKQEECMKKIRDLGPLPTDAFETYRQKNKKQLQKMLYNCNEQLQQFRHVKKKALDSVNFTEQREQLERRRAELDAGDQKIRELMSILDQRKDESIKRTFKGVARHFREVFSELVQGGHGHLVMMKKKDGDAANEDIDNDEDGPREPDPEDRMEKYIGVKVKVSFTGQGETQSMKQLSGGQKTVVALTLIFAIQRCDPAPFYLFDEIDAALDTQYRTAVGNMIRHLADMADTQFIATTFRPEIVKVADKIYGVTYKNRVVIEGFKSYREEISTEPFSPKVNVVVGANGSGKSNFFHAIRFVLSDMFQNLRSEDRGALLHEGAGHSVVSAFVEIVFDNSDNRIPVDKEEVRLRRTVASKKDEYYLDGKHVSKTEVMNLLESAGFSRSNPYYVVQQGKIASLTLMKDSERLDLLKEIGGETSCEWTFIHALLTANKRKQIDQVVHYLEERLRELDEEKEELKKYQQLDKQRRSLEYTILDHELNEARNELASMDDNRRKISERMSHADNEVVDVREKVKTFDKEIKYSTKGINDTKAQKEGVEKKRTEALKVVAQIELDLRDIKDRILNEKRAKDEAAKDLQSVRMESEKSKSELAEISKVHQAKLKEEEEISKSIMDREKRLSILYQKQGRATQFTNKAARDKWLQKEIDDLERVLLSNRKQEGLLQEEIQKLKDEINNLNSYIESRKSESSKLESALAKKHNDYNDLRKQRDELQEERKSFWKEEADVTAEIDRLKDDLVKAQKSLDHATPGDIRRGLNSVSRIIRDHGITGVFGPVLELVDCEEKFFTAVEVTAGNSLFHVVVENDDISTRIIQVLTREKGGRVTFIPLNRVKVPDVFGRTVICRDLETATKVARGNGLDCITLDGDQVARKGGMTGGFYDSRRSKLKFVKIIRDNKTAIEKKAAHLENQQMDAERDHAKSELEQFKVDIASAMKQMASLDKALGKKEKSLDNIRNQIEQIQSGIAMKNDEMGTELIDQLTSEERDLLSRLNPEITELKEKFLLCKNSRIEIETRKEELETNLSTNLMRRQKELEAIISSADSKTLPLEAESKEQELKSSKRSLDELTAMLKANVDAINNFTRKMEELKRQRDDLKALEANLEQTVQDGAKDLEQLMSSRSMHLAKQEECMKKIRDLGSLPADAFETYKRKNKKQLQKMLYDCNEQLQQFSHVNKKALDQYVNFTEQREQLQRRRAELDAGDQKIRELISVLDQRKDESIERTFKGVARHFREVFSELVQGGHGHLVMMRKKVSFTGKGETQSMKQLSGGQKTVVALTLIFAIQRCDPAPFYLFDEIDAALDPQYRTAVGNMIRRLADMADTQFIATTFRPEIAKVADKIYGVTHKNRVSYINVVSKEQALDFIEHDQTHNAS</sequence>
<keyword evidence="5" id="KW-0539">Nucleus</keyword>
<dbReference type="EnsemblPlants" id="OMERI02G03320.3">
    <property type="protein sequence ID" value="OMERI02G03320.3"/>
    <property type="gene ID" value="OMERI02G03320"/>
</dbReference>
<keyword evidence="2" id="KW-0132">Cell division</keyword>
<feature type="coiled-coil region" evidence="7">
    <location>
        <begin position="1350"/>
        <end position="1416"/>
    </location>
</feature>
<dbReference type="eggNOG" id="KOG0964">
    <property type="taxonomic scope" value="Eukaryota"/>
</dbReference>
<dbReference type="GO" id="GO:0006302">
    <property type="term" value="P:double-strand break repair"/>
    <property type="evidence" value="ECO:0007669"/>
    <property type="project" value="InterPro"/>
</dbReference>
<dbReference type="InterPro" id="IPR010935">
    <property type="entry name" value="SMC_hinge"/>
</dbReference>
<dbReference type="GO" id="GO:0051276">
    <property type="term" value="P:chromosome organization"/>
    <property type="evidence" value="ECO:0007669"/>
    <property type="project" value="InterPro"/>
</dbReference>
<evidence type="ECO:0000256" key="7">
    <source>
        <dbReference type="SAM" id="Coils"/>
    </source>
</evidence>
<dbReference type="GO" id="GO:0016887">
    <property type="term" value="F:ATP hydrolysis activity"/>
    <property type="evidence" value="ECO:0007669"/>
    <property type="project" value="InterPro"/>
</dbReference>
<dbReference type="CDD" id="cd03272">
    <property type="entry name" value="ABC_SMC3_euk"/>
    <property type="match status" value="2"/>
</dbReference>
<dbReference type="PANTHER" id="PTHR43977">
    <property type="entry name" value="STRUCTURAL MAINTENANCE OF CHROMOSOMES PROTEIN 3"/>
    <property type="match status" value="1"/>
</dbReference>
<feature type="domain" description="SMC hinge" evidence="9">
    <location>
        <begin position="482"/>
        <end position="595"/>
    </location>
</feature>
<dbReference type="Gene3D" id="3.40.50.300">
    <property type="entry name" value="P-loop containing nucleotide triphosphate hydrolases"/>
    <property type="match status" value="4"/>
</dbReference>
<reference evidence="10" key="1">
    <citation type="submission" date="2015-04" db="UniProtKB">
        <authorList>
            <consortium name="EnsemblPlants"/>
        </authorList>
    </citation>
    <scope>IDENTIFICATION</scope>
</reference>
<evidence type="ECO:0000313" key="10">
    <source>
        <dbReference type="EnsemblPlants" id="OMERI02G03320.3"/>
    </source>
</evidence>
<keyword evidence="6" id="KW-0131">Cell cycle</keyword>
<feature type="compositionally biased region" description="Basic and acidic residues" evidence="8">
    <location>
        <begin position="333"/>
        <end position="347"/>
    </location>
</feature>
<name>A0A0E0CF25_9ORYZ</name>
<feature type="coiled-coil region" evidence="7">
    <location>
        <begin position="380"/>
        <end position="456"/>
    </location>
</feature>
<dbReference type="Pfam" id="PF02463">
    <property type="entry name" value="SMC_N"/>
    <property type="match status" value="1"/>
</dbReference>
<comment type="similarity">
    <text evidence="1">Belongs to the SMC family. SMC3 subfamily.</text>
</comment>
<feature type="domain" description="SMC hinge" evidence="9">
    <location>
        <begin position="1686"/>
        <end position="1770"/>
    </location>
</feature>
<dbReference type="GO" id="GO:0005694">
    <property type="term" value="C:chromosome"/>
    <property type="evidence" value="ECO:0007669"/>
    <property type="project" value="InterPro"/>
</dbReference>
<feature type="coiled-coil region" evidence="7">
    <location>
        <begin position="1806"/>
        <end position="1887"/>
    </location>
</feature>
<evidence type="ECO:0000256" key="6">
    <source>
        <dbReference type="ARBA" id="ARBA00023306"/>
    </source>
</evidence>
<evidence type="ECO:0000256" key="1">
    <source>
        <dbReference type="ARBA" id="ARBA00005917"/>
    </source>
</evidence>
<dbReference type="GO" id="GO:0005524">
    <property type="term" value="F:ATP binding"/>
    <property type="evidence" value="ECO:0007669"/>
    <property type="project" value="InterPro"/>
</dbReference>
<dbReference type="STRING" id="40149.A0A0E0CF25"/>